<evidence type="ECO:0000256" key="6">
    <source>
        <dbReference type="ARBA" id="ARBA00022692"/>
    </source>
</evidence>
<dbReference type="EMBL" id="CAJOBH010001198">
    <property type="protein sequence ID" value="CAF3841222.1"/>
    <property type="molecule type" value="Genomic_DNA"/>
</dbReference>
<evidence type="ECO:0000256" key="8">
    <source>
        <dbReference type="ARBA" id="ARBA00023098"/>
    </source>
</evidence>
<evidence type="ECO:0000256" key="4">
    <source>
        <dbReference type="ARBA" id="ARBA00022516"/>
    </source>
</evidence>
<comment type="subcellular location">
    <subcellularLocation>
        <location evidence="1">Membrane</location>
        <topology evidence="1">Multi-pass membrane protein</topology>
    </subcellularLocation>
</comment>
<keyword evidence="4" id="KW-0444">Lipid biosynthesis</keyword>
<keyword evidence="5" id="KW-0808">Transferase</keyword>
<keyword evidence="6 14" id="KW-0812">Transmembrane</keyword>
<dbReference type="Proteomes" id="UP000676336">
    <property type="component" value="Unassembled WGS sequence"/>
</dbReference>
<dbReference type="Proteomes" id="UP000663866">
    <property type="component" value="Unassembled WGS sequence"/>
</dbReference>
<feature type="transmembrane region" description="Helical" evidence="14">
    <location>
        <begin position="239"/>
        <end position="262"/>
    </location>
</feature>
<evidence type="ECO:0000256" key="10">
    <source>
        <dbReference type="ARBA" id="ARBA00023209"/>
    </source>
</evidence>
<dbReference type="InterPro" id="IPR021261">
    <property type="entry name" value="GPCAT"/>
</dbReference>
<gene>
    <name evidence="15" type="ORF">BYL167_LOCUS5293</name>
    <name evidence="17" type="ORF">GIL414_LOCUS9519</name>
    <name evidence="16" type="ORF">OVN521_LOCUS10391</name>
    <name evidence="18" type="ORF">SMN809_LOCUS9964</name>
</gene>
<evidence type="ECO:0000313" key="17">
    <source>
        <dbReference type="EMBL" id="CAF3959132.1"/>
    </source>
</evidence>
<evidence type="ECO:0000256" key="14">
    <source>
        <dbReference type="SAM" id="Phobius"/>
    </source>
</evidence>
<evidence type="ECO:0000313" key="16">
    <source>
        <dbReference type="EMBL" id="CAF3917566.1"/>
    </source>
</evidence>
<feature type="compositionally biased region" description="Polar residues" evidence="13">
    <location>
        <begin position="1"/>
        <end position="19"/>
    </location>
</feature>
<dbReference type="PANTHER" id="PTHR31201:SF1">
    <property type="entry name" value="GLYCEROPHOSPHOCHOLINE ACYLTRANSFERASE 1"/>
    <property type="match status" value="1"/>
</dbReference>
<dbReference type="Proteomes" id="UP000681720">
    <property type="component" value="Unassembled WGS sequence"/>
</dbReference>
<comment type="caution">
    <text evidence="16">The sequence shown here is derived from an EMBL/GenBank/DDBJ whole genome shotgun (WGS) entry which is preliminary data.</text>
</comment>
<evidence type="ECO:0000256" key="12">
    <source>
        <dbReference type="ARBA" id="ARBA00023315"/>
    </source>
</evidence>
<feature type="transmembrane region" description="Helical" evidence="14">
    <location>
        <begin position="171"/>
        <end position="193"/>
    </location>
</feature>
<dbReference type="GO" id="GO:0016020">
    <property type="term" value="C:membrane"/>
    <property type="evidence" value="ECO:0007669"/>
    <property type="project" value="UniProtKB-SubCell"/>
</dbReference>
<feature type="transmembrane region" description="Helical" evidence="14">
    <location>
        <begin position="268"/>
        <end position="288"/>
    </location>
</feature>
<evidence type="ECO:0000256" key="13">
    <source>
        <dbReference type="SAM" id="MobiDB-lite"/>
    </source>
</evidence>
<evidence type="ECO:0000256" key="7">
    <source>
        <dbReference type="ARBA" id="ARBA00022989"/>
    </source>
</evidence>
<evidence type="ECO:0000256" key="3">
    <source>
        <dbReference type="ARBA" id="ARBA00019082"/>
    </source>
</evidence>
<keyword evidence="8" id="KW-0443">Lipid metabolism</keyword>
<keyword evidence="10" id="KW-0594">Phospholipid biosynthesis</keyword>
<dbReference type="Proteomes" id="UP000681967">
    <property type="component" value="Unassembled WGS sequence"/>
</dbReference>
<sequence length="329" mass="38028">MSTDNTCKGSNSENDSKNASLDYGNDELLNEELDFFDFLEMVTNQIDTIASDIKFQENQEKSPHRWQRTTADLAHRRRRLKSQLEQRVHIWSKNLKQPNFIRTRDKISFSIGVVNACCSPLIGLDNVTSVFIHMYPALTLFTIRWLLPINLQREWYPAIAAIGLSIPTVTAIFYTVVFYLLWQLLYYVFIIYGRREKVARGLRATSYTWLLADKTSFVSRLIGKFIKGGQEEGIDKLKVLVYFILQFCYMLASILPVCWWYYSNMNANVIFLCSIFAVSVYNGASFYIDVFSRCYIKSFELLHDCGDLDDNKNATCPIPETSQAQKNTS</sequence>
<dbReference type="AlphaFoldDB" id="A0A819IQ57"/>
<keyword evidence="19" id="KW-1185">Reference proteome</keyword>
<protein>
    <recommendedName>
        <fullName evidence="3">Glycerophosphocholine acyltransferase 1</fullName>
    </recommendedName>
</protein>
<dbReference type="GO" id="GO:0006656">
    <property type="term" value="P:phosphatidylcholine biosynthetic process"/>
    <property type="evidence" value="ECO:0007669"/>
    <property type="project" value="TreeGrafter"/>
</dbReference>
<keyword evidence="9 14" id="KW-0472">Membrane</keyword>
<evidence type="ECO:0000256" key="11">
    <source>
        <dbReference type="ARBA" id="ARBA00023264"/>
    </source>
</evidence>
<keyword evidence="12" id="KW-0012">Acyltransferase</keyword>
<dbReference type="EMBL" id="CAJOBI010003312">
    <property type="protein sequence ID" value="CAF3964189.1"/>
    <property type="molecule type" value="Genomic_DNA"/>
</dbReference>
<organism evidence="16 19">
    <name type="scientific">Rotaria magnacalcarata</name>
    <dbReference type="NCBI Taxonomy" id="392030"/>
    <lineage>
        <taxon>Eukaryota</taxon>
        <taxon>Metazoa</taxon>
        <taxon>Spiralia</taxon>
        <taxon>Gnathifera</taxon>
        <taxon>Rotifera</taxon>
        <taxon>Eurotatoria</taxon>
        <taxon>Bdelloidea</taxon>
        <taxon>Philodinida</taxon>
        <taxon>Philodinidae</taxon>
        <taxon>Rotaria</taxon>
    </lineage>
</organism>
<keyword evidence="7 14" id="KW-1133">Transmembrane helix</keyword>
<evidence type="ECO:0000256" key="1">
    <source>
        <dbReference type="ARBA" id="ARBA00004141"/>
    </source>
</evidence>
<name>A0A819IQ57_9BILA</name>
<dbReference type="GO" id="GO:0016746">
    <property type="term" value="F:acyltransferase activity"/>
    <property type="evidence" value="ECO:0007669"/>
    <property type="project" value="UniProtKB-KW"/>
</dbReference>
<evidence type="ECO:0000313" key="19">
    <source>
        <dbReference type="Proteomes" id="UP000663866"/>
    </source>
</evidence>
<dbReference type="PANTHER" id="PTHR31201">
    <property type="entry name" value="OS01G0585100 PROTEIN"/>
    <property type="match status" value="1"/>
</dbReference>
<evidence type="ECO:0000256" key="2">
    <source>
        <dbReference type="ARBA" id="ARBA00006675"/>
    </source>
</evidence>
<comment type="similarity">
    <text evidence="2">Belongs to the GPC1 family.</text>
</comment>
<keyword evidence="11" id="KW-1208">Phospholipid metabolism</keyword>
<dbReference type="EMBL" id="CAJOBG010001323">
    <property type="protein sequence ID" value="CAF3917566.1"/>
    <property type="molecule type" value="Genomic_DNA"/>
</dbReference>
<evidence type="ECO:0000313" key="15">
    <source>
        <dbReference type="EMBL" id="CAF3841222.1"/>
    </source>
</evidence>
<dbReference type="EMBL" id="CAJOBJ010003267">
    <property type="protein sequence ID" value="CAF3959132.1"/>
    <property type="molecule type" value="Genomic_DNA"/>
</dbReference>
<reference evidence="16" key="1">
    <citation type="submission" date="2021-02" db="EMBL/GenBank/DDBJ databases">
        <authorList>
            <person name="Nowell W R."/>
        </authorList>
    </citation>
    <scope>NUCLEOTIDE SEQUENCE</scope>
</reference>
<evidence type="ECO:0000313" key="18">
    <source>
        <dbReference type="EMBL" id="CAF3964189.1"/>
    </source>
</evidence>
<proteinExistence type="inferred from homology"/>
<evidence type="ECO:0000256" key="5">
    <source>
        <dbReference type="ARBA" id="ARBA00022679"/>
    </source>
</evidence>
<feature type="region of interest" description="Disordered" evidence="13">
    <location>
        <begin position="1"/>
        <end position="20"/>
    </location>
</feature>
<accession>A0A819IQ57</accession>
<evidence type="ECO:0000256" key="9">
    <source>
        <dbReference type="ARBA" id="ARBA00023136"/>
    </source>
</evidence>